<feature type="transmembrane region" description="Helical" evidence="14">
    <location>
        <begin position="356"/>
        <end position="376"/>
    </location>
</feature>
<dbReference type="AlphaFoldDB" id="A0A239W4J7"/>
<dbReference type="CDD" id="cd13137">
    <property type="entry name" value="MATE_NorM_like"/>
    <property type="match status" value="1"/>
</dbReference>
<dbReference type="RefSeq" id="WP_065860980.1">
    <property type="nucleotide sequence ID" value="NZ_LT906441.1"/>
</dbReference>
<feature type="transmembrane region" description="Helical" evidence="14">
    <location>
        <begin position="194"/>
        <end position="214"/>
    </location>
</feature>
<dbReference type="PANTHER" id="PTHR43298">
    <property type="entry name" value="MULTIDRUG RESISTANCE PROTEIN NORM-RELATED"/>
    <property type="match status" value="1"/>
</dbReference>
<dbReference type="NCBIfam" id="TIGR00797">
    <property type="entry name" value="matE"/>
    <property type="match status" value="1"/>
</dbReference>
<feature type="transmembrane region" description="Helical" evidence="14">
    <location>
        <begin position="122"/>
        <end position="148"/>
    </location>
</feature>
<feature type="transmembrane region" description="Helical" evidence="14">
    <location>
        <begin position="88"/>
        <end position="110"/>
    </location>
</feature>
<feature type="transmembrane region" description="Helical" evidence="14">
    <location>
        <begin position="419"/>
        <end position="441"/>
    </location>
</feature>
<evidence type="ECO:0000256" key="7">
    <source>
        <dbReference type="ARBA" id="ARBA00022475"/>
    </source>
</evidence>
<dbReference type="GO" id="GO:0006811">
    <property type="term" value="P:monoatomic ion transport"/>
    <property type="evidence" value="ECO:0007669"/>
    <property type="project" value="UniProtKB-KW"/>
</dbReference>
<keyword evidence="8 14" id="KW-0812">Transmembrane</keyword>
<accession>A0A239W4J7</accession>
<dbReference type="eggNOG" id="COG0534">
    <property type="taxonomic scope" value="Bacteria"/>
</dbReference>
<keyword evidence="5" id="KW-0813">Transport</keyword>
<evidence type="ECO:0000313" key="15">
    <source>
        <dbReference type="EMBL" id="SNV29505.1"/>
    </source>
</evidence>
<comment type="similarity">
    <text evidence="3">Belongs to the multi antimicrobial extrusion (MATE) (TC 2.A.66.1) family.</text>
</comment>
<evidence type="ECO:0000256" key="4">
    <source>
        <dbReference type="ARBA" id="ARBA00020268"/>
    </source>
</evidence>
<dbReference type="InterPro" id="IPR002528">
    <property type="entry name" value="MATE_fam"/>
</dbReference>
<evidence type="ECO:0000256" key="5">
    <source>
        <dbReference type="ARBA" id="ARBA00022448"/>
    </source>
</evidence>
<evidence type="ECO:0000256" key="13">
    <source>
        <dbReference type="SAM" id="MobiDB-lite"/>
    </source>
</evidence>
<dbReference type="Pfam" id="PF01554">
    <property type="entry name" value="MatE"/>
    <property type="match status" value="2"/>
</dbReference>
<keyword evidence="6" id="KW-0050">Antiport</keyword>
<name>A0A239W4J7_9ACTN</name>
<evidence type="ECO:0000256" key="14">
    <source>
        <dbReference type="SAM" id="Phobius"/>
    </source>
</evidence>
<evidence type="ECO:0000256" key="3">
    <source>
        <dbReference type="ARBA" id="ARBA00010199"/>
    </source>
</evidence>
<feature type="transmembrane region" description="Helical" evidence="14">
    <location>
        <begin position="61"/>
        <end position="82"/>
    </location>
</feature>
<dbReference type="GO" id="GO:0005886">
    <property type="term" value="C:plasma membrane"/>
    <property type="evidence" value="ECO:0007669"/>
    <property type="project" value="UniProtKB-SubCell"/>
</dbReference>
<evidence type="ECO:0000313" key="16">
    <source>
        <dbReference type="Proteomes" id="UP000215332"/>
    </source>
</evidence>
<evidence type="ECO:0000256" key="9">
    <source>
        <dbReference type="ARBA" id="ARBA00022989"/>
    </source>
</evidence>
<gene>
    <name evidence="15" type="primary">mdtK</name>
    <name evidence="15" type="ORF">SAMEA4412665_00288</name>
</gene>
<dbReference type="GO" id="GO:0015297">
    <property type="term" value="F:antiporter activity"/>
    <property type="evidence" value="ECO:0007669"/>
    <property type="project" value="UniProtKB-KW"/>
</dbReference>
<dbReference type="KEGG" id="cgrn:4412665_00288"/>
<keyword evidence="7" id="KW-1003">Cell membrane</keyword>
<protein>
    <recommendedName>
        <fullName evidence="4">Probable multidrug resistance protein NorM</fullName>
    </recommendedName>
    <alternativeName>
        <fullName evidence="12">Multidrug-efflux transporter</fullName>
    </alternativeName>
</protein>
<comment type="subcellular location">
    <subcellularLocation>
        <location evidence="2">Cell membrane</location>
        <topology evidence="2">Multi-pass membrane protein</topology>
    </subcellularLocation>
</comment>
<evidence type="ECO:0000256" key="12">
    <source>
        <dbReference type="ARBA" id="ARBA00031636"/>
    </source>
</evidence>
<evidence type="ECO:0000256" key="6">
    <source>
        <dbReference type="ARBA" id="ARBA00022449"/>
    </source>
</evidence>
<feature type="transmembrane region" description="Helical" evidence="14">
    <location>
        <begin position="447"/>
        <end position="467"/>
    </location>
</feature>
<evidence type="ECO:0000256" key="8">
    <source>
        <dbReference type="ARBA" id="ARBA00022692"/>
    </source>
</evidence>
<dbReference type="EMBL" id="LT906441">
    <property type="protein sequence ID" value="SNV29505.1"/>
    <property type="molecule type" value="Genomic_DNA"/>
</dbReference>
<dbReference type="InterPro" id="IPR050222">
    <property type="entry name" value="MATE_MdtK"/>
</dbReference>
<feature type="transmembrane region" description="Helical" evidence="14">
    <location>
        <begin position="388"/>
        <end position="407"/>
    </location>
</feature>
<evidence type="ECO:0000256" key="10">
    <source>
        <dbReference type="ARBA" id="ARBA00023065"/>
    </source>
</evidence>
<evidence type="ECO:0000256" key="2">
    <source>
        <dbReference type="ARBA" id="ARBA00004651"/>
    </source>
</evidence>
<dbReference type="GO" id="GO:0042910">
    <property type="term" value="F:xenobiotic transmembrane transporter activity"/>
    <property type="evidence" value="ECO:0007669"/>
    <property type="project" value="InterPro"/>
</dbReference>
<feature type="transmembrane region" description="Helical" evidence="14">
    <location>
        <begin position="272"/>
        <end position="294"/>
    </location>
</feature>
<dbReference type="PIRSF" id="PIRSF006603">
    <property type="entry name" value="DinF"/>
    <property type="match status" value="1"/>
</dbReference>
<evidence type="ECO:0000256" key="11">
    <source>
        <dbReference type="ARBA" id="ARBA00023136"/>
    </source>
</evidence>
<feature type="transmembrane region" description="Helical" evidence="14">
    <location>
        <begin position="220"/>
        <end position="244"/>
    </location>
</feature>
<feature type="transmembrane region" description="Helical" evidence="14">
    <location>
        <begin position="314"/>
        <end position="335"/>
    </location>
</feature>
<sequence>MIEKKPLNEPLLPPGVDDTSSPDPQVVKARALADPRALRRRIIFLSLPIFGENLLEMSLDIVNTILVAALGAAALAGAGAAIQIMQIVLSALAGLSTGGSILVAHAVGADNPAEGTRLARQALMWSFIIFTPMAVMGVILAPGLAGIFGLPPDATAMTASYLSVSLGAVPVLAMLMMSSGVLRGAGDARTPMYVTIGANVVNMTLAFVLIHGHWGAPELGVTGAAIASAISRTLALVVLVWLMARGRAGVSLSRPVGTILVSWKPRWDAAKAVLHLGLPAAGEQLVISTAWLVFTMVVSRLGTASMAAQRVQMSVQGLVFLPALALMIATTTLVGQALGAGRPALARQVAGRTERWAFGVAVMLGVLVAIFAKPLVHVFTTDPVVVDIAVRTLPVMMLAQPFWAFTIQNSGALRAMRAPMSPLIVEAISNWTVVVIAWIIVSAGGGLTAAWFSFVIMAAPTSLAMMWRKRVEAQRLAV</sequence>
<reference evidence="15 16" key="1">
    <citation type="submission" date="2017-06" db="EMBL/GenBank/DDBJ databases">
        <authorList>
            <consortium name="Pathogen Informatics"/>
        </authorList>
    </citation>
    <scope>NUCLEOTIDE SEQUENCE [LARGE SCALE GENOMIC DNA]</scope>
    <source>
        <strain evidence="15 16">NCTC11865</strain>
    </source>
</reference>
<keyword evidence="10" id="KW-0406">Ion transport</keyword>
<dbReference type="PANTHER" id="PTHR43298:SF2">
    <property type="entry name" value="FMN_FAD EXPORTER YEEO-RELATED"/>
    <property type="match status" value="1"/>
</dbReference>
<evidence type="ECO:0000256" key="1">
    <source>
        <dbReference type="ARBA" id="ARBA00003408"/>
    </source>
</evidence>
<feature type="transmembrane region" description="Helical" evidence="14">
    <location>
        <begin position="160"/>
        <end position="182"/>
    </location>
</feature>
<keyword evidence="11 14" id="KW-0472">Membrane</keyword>
<organism evidence="15 16">
    <name type="scientific">Cutibacterium granulosum</name>
    <dbReference type="NCBI Taxonomy" id="33011"/>
    <lineage>
        <taxon>Bacteria</taxon>
        <taxon>Bacillati</taxon>
        <taxon>Actinomycetota</taxon>
        <taxon>Actinomycetes</taxon>
        <taxon>Propionibacteriales</taxon>
        <taxon>Propionibacteriaceae</taxon>
        <taxon>Cutibacterium</taxon>
    </lineage>
</organism>
<dbReference type="InterPro" id="IPR048279">
    <property type="entry name" value="MdtK-like"/>
</dbReference>
<dbReference type="Proteomes" id="UP000215332">
    <property type="component" value="Chromosome 1"/>
</dbReference>
<comment type="function">
    <text evidence="1">Multidrug efflux pump.</text>
</comment>
<feature type="region of interest" description="Disordered" evidence="13">
    <location>
        <begin position="1"/>
        <end position="23"/>
    </location>
</feature>
<proteinExistence type="inferred from homology"/>
<keyword evidence="9 14" id="KW-1133">Transmembrane helix</keyword>